<evidence type="ECO:0000313" key="6">
    <source>
        <dbReference type="EMBL" id="GGK15672.1"/>
    </source>
</evidence>
<dbReference type="Pfam" id="PF01047">
    <property type="entry name" value="MarR"/>
    <property type="match status" value="1"/>
</dbReference>
<evidence type="ECO:0000259" key="5">
    <source>
        <dbReference type="PROSITE" id="PS50995"/>
    </source>
</evidence>
<comment type="caution">
    <text evidence="6">The sequence shown here is derived from an EMBL/GenBank/DDBJ whole genome shotgun (WGS) entry which is preliminary data.</text>
</comment>
<dbReference type="PROSITE" id="PS50995">
    <property type="entry name" value="HTH_MARR_2"/>
    <property type="match status" value="1"/>
</dbReference>
<organism evidence="6 7">
    <name type="scientific">Streptomyces camponoticapitis</name>
    <dbReference type="NCBI Taxonomy" id="1616125"/>
    <lineage>
        <taxon>Bacteria</taxon>
        <taxon>Bacillati</taxon>
        <taxon>Actinomycetota</taxon>
        <taxon>Actinomycetes</taxon>
        <taxon>Kitasatosporales</taxon>
        <taxon>Streptomycetaceae</taxon>
        <taxon>Streptomyces</taxon>
    </lineage>
</organism>
<gene>
    <name evidence="6" type="ORF">GCM10011583_54450</name>
</gene>
<sequence>MPPTQDMTSAVSASPGSGSEPSGSDPSGSAPLETAPAPSVGTEPVAASDDAALLDALQHQVAVFARRAEQTRLGGVGQVRNSMDRAAYLLLNRLDLEGPMGVKALAAGMGIDSSTVTRQVAPLVDTGLVKRTSHPEDGRAVVLELSARGLGRLDEVRSSRRELMSQVTDGWTEEERESFCTLLTRFNTALSARQSGPASAEPVAHRVPVDEPDGTEPPPAS</sequence>
<evidence type="ECO:0000313" key="7">
    <source>
        <dbReference type="Proteomes" id="UP000660265"/>
    </source>
</evidence>
<dbReference type="InterPro" id="IPR011991">
    <property type="entry name" value="ArsR-like_HTH"/>
</dbReference>
<accession>A0ABQ2EL24</accession>
<proteinExistence type="predicted"/>
<dbReference type="InterPro" id="IPR039422">
    <property type="entry name" value="MarR/SlyA-like"/>
</dbReference>
<dbReference type="PRINTS" id="PR00598">
    <property type="entry name" value="HTHMARR"/>
</dbReference>
<dbReference type="PROSITE" id="PS01117">
    <property type="entry name" value="HTH_MARR_1"/>
    <property type="match status" value="1"/>
</dbReference>
<feature type="domain" description="HTH marR-type" evidence="5">
    <location>
        <begin position="50"/>
        <end position="188"/>
    </location>
</feature>
<dbReference type="SUPFAM" id="SSF46785">
    <property type="entry name" value="Winged helix' DNA-binding domain"/>
    <property type="match status" value="1"/>
</dbReference>
<dbReference type="InterPro" id="IPR023187">
    <property type="entry name" value="Tscrpt_reg_MarR-type_CS"/>
</dbReference>
<dbReference type="InterPro" id="IPR000835">
    <property type="entry name" value="HTH_MarR-typ"/>
</dbReference>
<evidence type="ECO:0000256" key="3">
    <source>
        <dbReference type="ARBA" id="ARBA00023163"/>
    </source>
</evidence>
<dbReference type="PANTHER" id="PTHR33164">
    <property type="entry name" value="TRANSCRIPTIONAL REGULATOR, MARR FAMILY"/>
    <property type="match status" value="1"/>
</dbReference>
<dbReference type="PANTHER" id="PTHR33164:SF57">
    <property type="entry name" value="MARR-FAMILY TRANSCRIPTIONAL REGULATOR"/>
    <property type="match status" value="1"/>
</dbReference>
<name>A0ABQ2EL24_9ACTN</name>
<feature type="compositionally biased region" description="Low complexity" evidence="4">
    <location>
        <begin position="9"/>
        <end position="31"/>
    </location>
</feature>
<feature type="region of interest" description="Disordered" evidence="4">
    <location>
        <begin position="192"/>
        <end position="221"/>
    </location>
</feature>
<dbReference type="InterPro" id="IPR036390">
    <property type="entry name" value="WH_DNA-bd_sf"/>
</dbReference>
<keyword evidence="1" id="KW-0805">Transcription regulation</keyword>
<dbReference type="InterPro" id="IPR036388">
    <property type="entry name" value="WH-like_DNA-bd_sf"/>
</dbReference>
<dbReference type="SMART" id="SM00347">
    <property type="entry name" value="HTH_MARR"/>
    <property type="match status" value="1"/>
</dbReference>
<dbReference type="EMBL" id="BMMV01000020">
    <property type="protein sequence ID" value="GGK15672.1"/>
    <property type="molecule type" value="Genomic_DNA"/>
</dbReference>
<dbReference type="Gene3D" id="1.10.10.10">
    <property type="entry name" value="Winged helix-like DNA-binding domain superfamily/Winged helix DNA-binding domain"/>
    <property type="match status" value="1"/>
</dbReference>
<evidence type="ECO:0000256" key="1">
    <source>
        <dbReference type="ARBA" id="ARBA00023015"/>
    </source>
</evidence>
<reference evidence="7" key="1">
    <citation type="journal article" date="2019" name="Int. J. Syst. Evol. Microbiol.">
        <title>The Global Catalogue of Microorganisms (GCM) 10K type strain sequencing project: providing services to taxonomists for standard genome sequencing and annotation.</title>
        <authorList>
            <consortium name="The Broad Institute Genomics Platform"/>
            <consortium name="The Broad Institute Genome Sequencing Center for Infectious Disease"/>
            <person name="Wu L."/>
            <person name="Ma J."/>
        </authorList>
    </citation>
    <scope>NUCLEOTIDE SEQUENCE [LARGE SCALE GENOMIC DNA]</scope>
    <source>
        <strain evidence="7">CGMCC 4.7275</strain>
    </source>
</reference>
<dbReference type="Proteomes" id="UP000660265">
    <property type="component" value="Unassembled WGS sequence"/>
</dbReference>
<keyword evidence="3" id="KW-0804">Transcription</keyword>
<feature type="region of interest" description="Disordered" evidence="4">
    <location>
        <begin position="1"/>
        <end position="44"/>
    </location>
</feature>
<keyword evidence="7" id="KW-1185">Reference proteome</keyword>
<protein>
    <recommendedName>
        <fullName evidence="5">HTH marR-type domain-containing protein</fullName>
    </recommendedName>
</protein>
<dbReference type="CDD" id="cd00090">
    <property type="entry name" value="HTH_ARSR"/>
    <property type="match status" value="1"/>
</dbReference>
<evidence type="ECO:0000256" key="2">
    <source>
        <dbReference type="ARBA" id="ARBA00023125"/>
    </source>
</evidence>
<evidence type="ECO:0000256" key="4">
    <source>
        <dbReference type="SAM" id="MobiDB-lite"/>
    </source>
</evidence>
<keyword evidence="2" id="KW-0238">DNA-binding</keyword>